<organism evidence="2 3">
    <name type="scientific">Candidatus Taylorbacteria bacterium CG11_big_fil_rev_8_21_14_0_20_46_11</name>
    <dbReference type="NCBI Taxonomy" id="1975025"/>
    <lineage>
        <taxon>Bacteria</taxon>
        <taxon>Candidatus Tayloriibacteriota</taxon>
    </lineage>
</organism>
<sequence>MNGRPDLTASAPTPSGSTFPGTSSFVANVPIRLNGTVFNSNEAWSANTSRGDFENVFQVTLSAPSASSRSWAELGVVSLWPNNPLAKGGSRAVQELEWGGDNSIAAGTYYLRLCADTSLDIVEKNEGNNCTERSLPVTVVSRPTLNVQSKLNGVLSTTNNANATITASPTAFGGTTNYSRSADTDINATLTPGAWSDYALVPVQNTSSPWESCTSVSGNNCTVNVPGGQSKTVTVNYQSKPDLTFELRKAGTSNAFQTTPLTLTYGEGVELRYQGARCNTYYSASATGTAGSSPAMSWSDNVASSPKTISNTSLSTATVSNLTNSTHTFTLSCTNSAGAVSKTLTVTVGLPSNISCAASPNPIFIDNSSSWTVTNAPSGSTYSWTGTDFNPATKTGNGVSQTYGTAGTKTATAVITASGGQTATITCSPLTVNGRPDL</sequence>
<dbReference type="InterPro" id="IPR013783">
    <property type="entry name" value="Ig-like_fold"/>
</dbReference>
<dbReference type="Gene3D" id="2.60.40.10">
    <property type="entry name" value="Immunoglobulins"/>
    <property type="match status" value="1"/>
</dbReference>
<dbReference type="EMBL" id="PCVG01000084">
    <property type="protein sequence ID" value="PIQ68055.1"/>
    <property type="molecule type" value="Genomic_DNA"/>
</dbReference>
<accession>A0A2H0KA01</accession>
<feature type="compositionally biased region" description="Low complexity" evidence="1">
    <location>
        <begin position="8"/>
        <end position="21"/>
    </location>
</feature>
<reference evidence="2 3" key="1">
    <citation type="submission" date="2017-09" db="EMBL/GenBank/DDBJ databases">
        <title>Depth-based differentiation of microbial function through sediment-hosted aquifers and enrichment of novel symbionts in the deep terrestrial subsurface.</title>
        <authorList>
            <person name="Probst A.J."/>
            <person name="Ladd B."/>
            <person name="Jarett J.K."/>
            <person name="Geller-Mcgrath D.E."/>
            <person name="Sieber C.M."/>
            <person name="Emerson J.B."/>
            <person name="Anantharaman K."/>
            <person name="Thomas B.C."/>
            <person name="Malmstrom R."/>
            <person name="Stieglmeier M."/>
            <person name="Klingl A."/>
            <person name="Woyke T."/>
            <person name="Ryan C.M."/>
            <person name="Banfield J.F."/>
        </authorList>
    </citation>
    <scope>NUCLEOTIDE SEQUENCE [LARGE SCALE GENOMIC DNA]</scope>
    <source>
        <strain evidence="2">CG11_big_fil_rev_8_21_14_0_20_46_11</strain>
    </source>
</reference>
<feature type="non-terminal residue" evidence="2">
    <location>
        <position position="438"/>
    </location>
</feature>
<gene>
    <name evidence="2" type="ORF">COV91_06125</name>
</gene>
<feature type="region of interest" description="Disordered" evidence="1">
    <location>
        <begin position="1"/>
        <end position="21"/>
    </location>
</feature>
<evidence type="ECO:0000256" key="1">
    <source>
        <dbReference type="SAM" id="MobiDB-lite"/>
    </source>
</evidence>
<dbReference type="AlphaFoldDB" id="A0A2H0KA01"/>
<evidence type="ECO:0008006" key="4">
    <source>
        <dbReference type="Google" id="ProtNLM"/>
    </source>
</evidence>
<evidence type="ECO:0000313" key="2">
    <source>
        <dbReference type="EMBL" id="PIQ68055.1"/>
    </source>
</evidence>
<proteinExistence type="predicted"/>
<comment type="caution">
    <text evidence="2">The sequence shown here is derived from an EMBL/GenBank/DDBJ whole genome shotgun (WGS) entry which is preliminary data.</text>
</comment>
<protein>
    <recommendedName>
        <fullName evidence="4">CARDB domain-containing protein</fullName>
    </recommendedName>
</protein>
<dbReference type="Proteomes" id="UP000229342">
    <property type="component" value="Unassembled WGS sequence"/>
</dbReference>
<name>A0A2H0KA01_9BACT</name>
<evidence type="ECO:0000313" key="3">
    <source>
        <dbReference type="Proteomes" id="UP000229342"/>
    </source>
</evidence>